<reference evidence="13 14" key="1">
    <citation type="journal article" date="2018" name="Mol. Plant">
        <title>The genome of Artemisia annua provides insight into the evolution of Asteraceae family and artemisinin biosynthesis.</title>
        <authorList>
            <person name="Shen Q."/>
            <person name="Zhang L."/>
            <person name="Liao Z."/>
            <person name="Wang S."/>
            <person name="Yan T."/>
            <person name="Shi P."/>
            <person name="Liu M."/>
            <person name="Fu X."/>
            <person name="Pan Q."/>
            <person name="Wang Y."/>
            <person name="Lv Z."/>
            <person name="Lu X."/>
            <person name="Zhang F."/>
            <person name="Jiang W."/>
            <person name="Ma Y."/>
            <person name="Chen M."/>
            <person name="Hao X."/>
            <person name="Li L."/>
            <person name="Tang Y."/>
            <person name="Lv G."/>
            <person name="Zhou Y."/>
            <person name="Sun X."/>
            <person name="Brodelius P.E."/>
            <person name="Rose J.K.C."/>
            <person name="Tang K."/>
        </authorList>
    </citation>
    <scope>NUCLEOTIDE SEQUENCE [LARGE SCALE GENOMIC DNA]</scope>
    <source>
        <strain evidence="14">cv. Huhao1</strain>
        <tissue evidence="13">Leaf</tissue>
    </source>
</reference>
<dbReference type="InterPro" id="IPR024788">
    <property type="entry name" value="Malectin-like_Carb-bd_dom"/>
</dbReference>
<feature type="domain" description="Malectin-like" evidence="12">
    <location>
        <begin position="23"/>
        <end position="231"/>
    </location>
</feature>
<keyword evidence="9" id="KW-1133">Transmembrane helix</keyword>
<sequence length="385" mass="43630">MLLLFFTTTTTAQPYKATDHFFLDCGSSTTSTTNQRWYFGDEYSKFVPIPNITTTSFSSTPDFHDSSVPNIPYSSARIFNDSSFTYMFPVSEGPKFLRLYFYPATYSGLNPDQFFFSVSSNGYSLLSNFSAFLTASYMAKIRLDAGVDGPSVPNFFKEFLINVKDSQCLNVIFTPLPNSYAFINGIEIVSLPENLHAKEPKGVNMDTVPAINKDTALENVYRLNMGGDKYAVKMIQTPNYTAPEPVYQTQRSMGNQSDVYNLTWILPVDSGFYYMLRLHFCSIIPQYTKPRQVVFTIFINNQTAEEEADLFDWTQGSGHPVFKDYVVFVTDPDGHRSKQDLWLAMHPNSNSEEYRDAFLNGLEVFKMSKDNNLALSHNSSQISSP</sequence>
<dbReference type="EMBL" id="PKPP01001309">
    <property type="protein sequence ID" value="PWA83759.1"/>
    <property type="molecule type" value="Genomic_DNA"/>
</dbReference>
<dbReference type="Gene3D" id="2.60.120.430">
    <property type="entry name" value="Galactose-binding lectin"/>
    <property type="match status" value="2"/>
</dbReference>
<feature type="domain" description="Malectin-like" evidence="12">
    <location>
        <begin position="233"/>
        <end position="367"/>
    </location>
</feature>
<dbReference type="GO" id="GO:0004674">
    <property type="term" value="F:protein serine/threonine kinase activity"/>
    <property type="evidence" value="ECO:0007669"/>
    <property type="project" value="UniProtKB-KW"/>
</dbReference>
<accession>A0A2U1PDG3</accession>
<dbReference type="PANTHER" id="PTHR34590">
    <property type="entry name" value="OS03G0124300 PROTEIN-RELATED"/>
    <property type="match status" value="1"/>
</dbReference>
<gene>
    <name evidence="13" type="ORF">CTI12_AA164810</name>
</gene>
<evidence type="ECO:0000256" key="2">
    <source>
        <dbReference type="ARBA" id="ARBA00022527"/>
    </source>
</evidence>
<evidence type="ECO:0000256" key="4">
    <source>
        <dbReference type="ARBA" id="ARBA00022692"/>
    </source>
</evidence>
<dbReference type="PANTHER" id="PTHR34590:SF5">
    <property type="entry name" value="OS04G0586500 PROTEIN"/>
    <property type="match status" value="1"/>
</dbReference>
<organism evidence="13 14">
    <name type="scientific">Artemisia annua</name>
    <name type="common">Sweet wormwood</name>
    <dbReference type="NCBI Taxonomy" id="35608"/>
    <lineage>
        <taxon>Eukaryota</taxon>
        <taxon>Viridiplantae</taxon>
        <taxon>Streptophyta</taxon>
        <taxon>Embryophyta</taxon>
        <taxon>Tracheophyta</taxon>
        <taxon>Spermatophyta</taxon>
        <taxon>Magnoliopsida</taxon>
        <taxon>eudicotyledons</taxon>
        <taxon>Gunneridae</taxon>
        <taxon>Pentapetalae</taxon>
        <taxon>asterids</taxon>
        <taxon>campanulids</taxon>
        <taxon>Asterales</taxon>
        <taxon>Asteraceae</taxon>
        <taxon>Asteroideae</taxon>
        <taxon>Anthemideae</taxon>
        <taxon>Artemisiinae</taxon>
        <taxon>Artemisia</taxon>
    </lineage>
</organism>
<proteinExistence type="predicted"/>
<dbReference type="GO" id="GO:0005524">
    <property type="term" value="F:ATP binding"/>
    <property type="evidence" value="ECO:0007669"/>
    <property type="project" value="UniProtKB-KW"/>
</dbReference>
<keyword evidence="14" id="KW-1185">Reference proteome</keyword>
<dbReference type="InterPro" id="IPR045272">
    <property type="entry name" value="ANXUR1/2-like"/>
</dbReference>
<dbReference type="FunFam" id="2.60.120.430:FF:000003">
    <property type="entry name" value="FERONIA receptor-like kinase"/>
    <property type="match status" value="1"/>
</dbReference>
<dbReference type="FunFam" id="2.60.120.430:FF:000007">
    <property type="entry name" value="FERONIA receptor-like kinase"/>
    <property type="match status" value="1"/>
</dbReference>
<evidence type="ECO:0000256" key="5">
    <source>
        <dbReference type="ARBA" id="ARBA00022729"/>
    </source>
</evidence>
<dbReference type="GO" id="GO:0004714">
    <property type="term" value="F:transmembrane receptor protein tyrosine kinase activity"/>
    <property type="evidence" value="ECO:0007669"/>
    <property type="project" value="InterPro"/>
</dbReference>
<evidence type="ECO:0000256" key="10">
    <source>
        <dbReference type="ARBA" id="ARBA00023136"/>
    </source>
</evidence>
<evidence type="ECO:0000256" key="8">
    <source>
        <dbReference type="ARBA" id="ARBA00022840"/>
    </source>
</evidence>
<evidence type="ECO:0000256" key="7">
    <source>
        <dbReference type="ARBA" id="ARBA00022777"/>
    </source>
</evidence>
<dbReference type="Proteomes" id="UP000245207">
    <property type="component" value="Unassembled WGS sequence"/>
</dbReference>
<dbReference type="Pfam" id="PF12819">
    <property type="entry name" value="Malectin_like"/>
    <property type="match status" value="2"/>
</dbReference>
<dbReference type="STRING" id="35608.A0A2U1PDG3"/>
<evidence type="ECO:0000313" key="13">
    <source>
        <dbReference type="EMBL" id="PWA83759.1"/>
    </source>
</evidence>
<dbReference type="GO" id="GO:0016020">
    <property type="term" value="C:membrane"/>
    <property type="evidence" value="ECO:0007669"/>
    <property type="project" value="UniProtKB-SubCell"/>
</dbReference>
<keyword evidence="10" id="KW-0472">Membrane</keyword>
<comment type="subcellular location">
    <subcellularLocation>
        <location evidence="1">Membrane</location>
        <topology evidence="1">Single-pass type I membrane protein</topology>
    </subcellularLocation>
</comment>
<evidence type="ECO:0000313" key="14">
    <source>
        <dbReference type="Proteomes" id="UP000245207"/>
    </source>
</evidence>
<keyword evidence="11" id="KW-0325">Glycoprotein</keyword>
<evidence type="ECO:0000259" key="12">
    <source>
        <dbReference type="Pfam" id="PF12819"/>
    </source>
</evidence>
<evidence type="ECO:0000256" key="6">
    <source>
        <dbReference type="ARBA" id="ARBA00022741"/>
    </source>
</evidence>
<keyword evidence="4" id="KW-0812">Transmembrane</keyword>
<comment type="caution">
    <text evidence="13">The sequence shown here is derived from an EMBL/GenBank/DDBJ whole genome shotgun (WGS) entry which is preliminary data.</text>
</comment>
<name>A0A2U1PDG3_ARTAN</name>
<protein>
    <submittedName>
        <fullName evidence="13">Malectin-like carbohydrate-binding domain-containing protein</fullName>
    </submittedName>
</protein>
<evidence type="ECO:0000256" key="11">
    <source>
        <dbReference type="ARBA" id="ARBA00023180"/>
    </source>
</evidence>
<keyword evidence="6" id="KW-0547">Nucleotide-binding</keyword>
<evidence type="ECO:0000256" key="3">
    <source>
        <dbReference type="ARBA" id="ARBA00022679"/>
    </source>
</evidence>
<keyword evidence="8" id="KW-0067">ATP-binding</keyword>
<dbReference type="OrthoDB" id="1720310at2759"/>
<keyword evidence="2" id="KW-0723">Serine/threonine-protein kinase</keyword>
<keyword evidence="7" id="KW-0418">Kinase</keyword>
<keyword evidence="5" id="KW-0732">Signal</keyword>
<evidence type="ECO:0000256" key="9">
    <source>
        <dbReference type="ARBA" id="ARBA00022989"/>
    </source>
</evidence>
<evidence type="ECO:0000256" key="1">
    <source>
        <dbReference type="ARBA" id="ARBA00004479"/>
    </source>
</evidence>
<dbReference type="AlphaFoldDB" id="A0A2U1PDG3"/>
<keyword evidence="3" id="KW-0808">Transferase</keyword>